<dbReference type="EMBL" id="FP929105">
    <property type="protein sequence ID" value="CBX93155.1"/>
    <property type="molecule type" value="Genomic_DNA"/>
</dbReference>
<dbReference type="HOGENOM" id="CLU_921571_0_0_1"/>
<feature type="region of interest" description="Disordered" evidence="1">
    <location>
        <begin position="48"/>
        <end position="83"/>
    </location>
</feature>
<dbReference type="Proteomes" id="UP000002668">
    <property type="component" value="Genome"/>
</dbReference>
<sequence length="302" mass="32795">MGWGERGASVRHTLMGPWLAAELPDRINMERLPLEAATHILGPLSTLDRATGATSNQNRSTATRGEARAARRPACHPPSALAGKMRQTKSDSFSHWEASAHQGLALLQSHGSERRAQVVKRTPMRTVMAVLYHGDSTAKIHGPQHKALANKTLAFYLCKYCNRIASVVPVSYSSTQRRLVPSRNANAPAPTACLATKVRKQVDQICILAVPLPSSLGHVLVGRREENVEFAGGISTTIVSSRTGSTYHLSFNNAMSLPQKPQSSLPTNMQLEVGCTREIIPPGFPQRNQSSFPPATSTSFHH</sequence>
<accession>E4ZPD0</accession>
<dbReference type="InParanoid" id="E4ZPD0"/>
<protein>
    <submittedName>
        <fullName evidence="2">Predicted protein</fullName>
    </submittedName>
</protein>
<gene>
    <name evidence="2" type="ORF">LEMA_P040560.1</name>
</gene>
<reference evidence="3" key="1">
    <citation type="journal article" date="2011" name="Nat. Commun.">
        <title>Effector diversification within compartments of the Leptosphaeria maculans genome affected by Repeat-Induced Point mutations.</title>
        <authorList>
            <person name="Rouxel T."/>
            <person name="Grandaubert J."/>
            <person name="Hane J.K."/>
            <person name="Hoede C."/>
            <person name="van de Wouw A.P."/>
            <person name="Couloux A."/>
            <person name="Dominguez V."/>
            <person name="Anthouard V."/>
            <person name="Bally P."/>
            <person name="Bourras S."/>
            <person name="Cozijnsen A.J."/>
            <person name="Ciuffetti L.M."/>
            <person name="Degrave A."/>
            <person name="Dilmaghani A."/>
            <person name="Duret L."/>
            <person name="Fudal I."/>
            <person name="Goodwin S.B."/>
            <person name="Gout L."/>
            <person name="Glaser N."/>
            <person name="Linglin J."/>
            <person name="Kema G.H.J."/>
            <person name="Lapalu N."/>
            <person name="Lawrence C.B."/>
            <person name="May K."/>
            <person name="Meyer M."/>
            <person name="Ollivier B."/>
            <person name="Poulain J."/>
            <person name="Schoch C.L."/>
            <person name="Simon A."/>
            <person name="Spatafora J.W."/>
            <person name="Stachowiak A."/>
            <person name="Turgeon B.G."/>
            <person name="Tyler B.M."/>
            <person name="Vincent D."/>
            <person name="Weissenbach J."/>
            <person name="Amselem J."/>
            <person name="Quesneville H."/>
            <person name="Oliver R.P."/>
            <person name="Wincker P."/>
            <person name="Balesdent M.-H."/>
            <person name="Howlett B.J."/>
        </authorList>
    </citation>
    <scope>NUCLEOTIDE SEQUENCE [LARGE SCALE GENOMIC DNA]</scope>
    <source>
        <strain evidence="3">JN3 / isolate v23.1.3 / race Av1-4-5-6-7-8</strain>
    </source>
</reference>
<evidence type="ECO:0000256" key="1">
    <source>
        <dbReference type="SAM" id="MobiDB-lite"/>
    </source>
</evidence>
<dbReference type="AlphaFoldDB" id="E4ZPD0"/>
<organism evidence="3">
    <name type="scientific">Leptosphaeria maculans (strain JN3 / isolate v23.1.3 / race Av1-4-5-6-7-8)</name>
    <name type="common">Blackleg fungus</name>
    <name type="synonym">Phoma lingam</name>
    <dbReference type="NCBI Taxonomy" id="985895"/>
    <lineage>
        <taxon>Eukaryota</taxon>
        <taxon>Fungi</taxon>
        <taxon>Dikarya</taxon>
        <taxon>Ascomycota</taxon>
        <taxon>Pezizomycotina</taxon>
        <taxon>Dothideomycetes</taxon>
        <taxon>Pleosporomycetidae</taxon>
        <taxon>Pleosporales</taxon>
        <taxon>Pleosporineae</taxon>
        <taxon>Leptosphaeriaceae</taxon>
        <taxon>Plenodomus</taxon>
        <taxon>Plenodomus lingam/Leptosphaeria maculans species complex</taxon>
    </lineage>
</organism>
<feature type="compositionally biased region" description="Polar residues" evidence="1">
    <location>
        <begin position="286"/>
        <end position="302"/>
    </location>
</feature>
<proteinExistence type="predicted"/>
<keyword evidence="3" id="KW-1185">Reference proteome</keyword>
<evidence type="ECO:0000313" key="3">
    <source>
        <dbReference type="Proteomes" id="UP000002668"/>
    </source>
</evidence>
<dbReference type="VEuPathDB" id="FungiDB:LEMA_P040560.1"/>
<feature type="region of interest" description="Disordered" evidence="1">
    <location>
        <begin position="282"/>
        <end position="302"/>
    </location>
</feature>
<evidence type="ECO:0000313" key="2">
    <source>
        <dbReference type="EMBL" id="CBX93155.1"/>
    </source>
</evidence>
<name>E4ZPD0_LEPMJ</name>